<protein>
    <submittedName>
        <fullName evidence="1">Uncharacterized protein</fullName>
    </submittedName>
</protein>
<gene>
    <name evidence="1" type="ORF">FWK35_00028934</name>
</gene>
<feature type="non-terminal residue" evidence="1">
    <location>
        <position position="486"/>
    </location>
</feature>
<accession>A0A6G0W0R0</accession>
<sequence>MRPYPRRQLTNERRIYNYRISRGRKSVECAFGMMVLKFRLLETPLHCGVNNIDCIVQAVSEIGSARCSEIHQRQTYYLPLGGVITGIKINETKLFSTTIAGSTDRNGNCRGTTFTSEKGTWQDVIVQANFKIILTTGIATVNSKENTLILQTGTIFKLSDQYGIDAYKGEVIWDINTHDCDTHDFTILYDGPASIVTSTNNKNQHTYLVESDKIVFALKDIKQTYACHIPTDILQKQCELERKVLIQKLSLATYSLSEFAYIMGEGPGFTAIKAGEIIYLIKCKAVEVEILYKDTCYNELPVTYNNQSYFMAPKTRTLQKYGIEIDCNHLLPSTFYLDGDWFAITSKASEIKRPQTLKPSTEWTWTYKSPEHLMTAGIYTYETMKAFQQYLVLPQEIEASQKNLARQTMEFSTIDKSLKLNTLFDENIISQLVDNKLKKNVGLVHGFWRIHLRPFRNIFYMANNLDVHQYKPKHIFAIPKFRMEFE</sequence>
<dbReference type="GO" id="GO:0046872">
    <property type="term" value="F:metal ion binding"/>
    <property type="evidence" value="ECO:0007669"/>
    <property type="project" value="UniProtKB-KW"/>
</dbReference>
<dbReference type="Pfam" id="PF24664">
    <property type="entry name" value="Monjiviricetes_fusion"/>
    <property type="match status" value="2"/>
</dbReference>
<evidence type="ECO:0000313" key="1">
    <source>
        <dbReference type="EMBL" id="KAF0713825.1"/>
    </source>
</evidence>
<organism evidence="1 2">
    <name type="scientific">Aphis craccivora</name>
    <name type="common">Cowpea aphid</name>
    <dbReference type="NCBI Taxonomy" id="307492"/>
    <lineage>
        <taxon>Eukaryota</taxon>
        <taxon>Metazoa</taxon>
        <taxon>Ecdysozoa</taxon>
        <taxon>Arthropoda</taxon>
        <taxon>Hexapoda</taxon>
        <taxon>Insecta</taxon>
        <taxon>Pterygota</taxon>
        <taxon>Neoptera</taxon>
        <taxon>Paraneoptera</taxon>
        <taxon>Hemiptera</taxon>
        <taxon>Sternorrhyncha</taxon>
        <taxon>Aphidomorpha</taxon>
        <taxon>Aphidoidea</taxon>
        <taxon>Aphididae</taxon>
        <taxon>Aphidini</taxon>
        <taxon>Aphis</taxon>
        <taxon>Aphis</taxon>
    </lineage>
</organism>
<dbReference type="Proteomes" id="UP000478052">
    <property type="component" value="Unassembled WGS sequence"/>
</dbReference>
<keyword evidence="2" id="KW-1185">Reference proteome</keyword>
<evidence type="ECO:0000313" key="2">
    <source>
        <dbReference type="Proteomes" id="UP000478052"/>
    </source>
</evidence>
<dbReference type="AlphaFoldDB" id="A0A6G0W0R0"/>
<proteinExistence type="predicted"/>
<name>A0A6G0W0R0_APHCR</name>
<dbReference type="OrthoDB" id="6607698at2759"/>
<comment type="caution">
    <text evidence="1">The sequence shown here is derived from an EMBL/GenBank/DDBJ whole genome shotgun (WGS) entry which is preliminary data.</text>
</comment>
<dbReference type="EMBL" id="VUJU01010557">
    <property type="protein sequence ID" value="KAF0713825.1"/>
    <property type="molecule type" value="Genomic_DNA"/>
</dbReference>
<reference evidence="1 2" key="1">
    <citation type="submission" date="2019-08" db="EMBL/GenBank/DDBJ databases">
        <title>Whole genome of Aphis craccivora.</title>
        <authorList>
            <person name="Voronova N.V."/>
            <person name="Shulinski R.S."/>
            <person name="Bandarenka Y.V."/>
            <person name="Zhorov D.G."/>
            <person name="Warner D."/>
        </authorList>
    </citation>
    <scope>NUCLEOTIDE SEQUENCE [LARGE SCALE GENOMIC DNA]</scope>
    <source>
        <strain evidence="1">180601</strain>
        <tissue evidence="1">Whole Body</tissue>
    </source>
</reference>